<dbReference type="PANTHER" id="PTHR45977">
    <property type="entry name" value="TARGET OF ERK KINASE MPK-1"/>
    <property type="match status" value="1"/>
</dbReference>
<protein>
    <recommendedName>
        <fullName evidence="3">RING-type E3 ubiquitin transferase</fullName>
        <ecNumber evidence="3">2.3.2.27</ecNumber>
    </recommendedName>
</protein>
<dbReference type="InterPro" id="IPR013083">
    <property type="entry name" value="Znf_RING/FYVE/PHD"/>
</dbReference>
<sequence>MDAATPSRQPPVLPREGFRGGTFAWRIQEASLAALQVKVVPEAECSICCELLSVKEVLALPCQARGCGSHFHMECIRPWLERNPSCPLCRDTLPQLVRPVTPRNTGHPLLDLWFLAMAMQRQERETFMARRQPGFAGLQGVVFTASALVELLSMRLFDEEGRGEEDGPNLDLSLAMFASGFGARGTPAPLASEALPPSSGTPPVLRPSFQEQILRSAAAFDPALHDRPQPGLRLVDQVYHCKLWWLPAAANQEKT</sequence>
<evidence type="ECO:0000256" key="11">
    <source>
        <dbReference type="ARBA" id="ARBA00023136"/>
    </source>
</evidence>
<dbReference type="PANTHER" id="PTHR45977:SF4">
    <property type="entry name" value="RING-TYPE DOMAIN-CONTAINING PROTEIN"/>
    <property type="match status" value="1"/>
</dbReference>
<keyword evidence="7 12" id="KW-0863">Zinc-finger</keyword>
<evidence type="ECO:0000256" key="2">
    <source>
        <dbReference type="ARBA" id="ARBA00004141"/>
    </source>
</evidence>
<evidence type="ECO:0000256" key="7">
    <source>
        <dbReference type="ARBA" id="ARBA00022771"/>
    </source>
</evidence>
<evidence type="ECO:0000256" key="10">
    <source>
        <dbReference type="ARBA" id="ARBA00022989"/>
    </source>
</evidence>
<dbReference type="GO" id="GO:0008270">
    <property type="term" value="F:zinc ion binding"/>
    <property type="evidence" value="ECO:0007669"/>
    <property type="project" value="UniProtKB-KW"/>
</dbReference>
<gene>
    <name evidence="14" type="ORF">EVOR1521_LOCUS835</name>
</gene>
<reference evidence="14" key="1">
    <citation type="submission" date="2023-08" db="EMBL/GenBank/DDBJ databases">
        <authorList>
            <person name="Chen Y."/>
            <person name="Shah S."/>
            <person name="Dougan E. K."/>
            <person name="Thang M."/>
            <person name="Chan C."/>
        </authorList>
    </citation>
    <scope>NUCLEOTIDE SEQUENCE</scope>
</reference>
<evidence type="ECO:0000313" key="14">
    <source>
        <dbReference type="EMBL" id="CAJ1370207.1"/>
    </source>
</evidence>
<dbReference type="EC" id="2.3.2.27" evidence="3"/>
<dbReference type="InterPro" id="IPR001841">
    <property type="entry name" value="Znf_RING"/>
</dbReference>
<dbReference type="GO" id="GO:0016020">
    <property type="term" value="C:membrane"/>
    <property type="evidence" value="ECO:0007669"/>
    <property type="project" value="UniProtKB-SubCell"/>
</dbReference>
<dbReference type="GO" id="GO:0006511">
    <property type="term" value="P:ubiquitin-dependent protein catabolic process"/>
    <property type="evidence" value="ECO:0007669"/>
    <property type="project" value="TreeGrafter"/>
</dbReference>
<evidence type="ECO:0000256" key="12">
    <source>
        <dbReference type="PROSITE-ProRule" id="PRU00175"/>
    </source>
</evidence>
<organism evidence="14 15">
    <name type="scientific">Effrenium voratum</name>
    <dbReference type="NCBI Taxonomy" id="2562239"/>
    <lineage>
        <taxon>Eukaryota</taxon>
        <taxon>Sar</taxon>
        <taxon>Alveolata</taxon>
        <taxon>Dinophyceae</taxon>
        <taxon>Suessiales</taxon>
        <taxon>Symbiodiniaceae</taxon>
        <taxon>Effrenium</taxon>
    </lineage>
</organism>
<dbReference type="SUPFAM" id="SSF57850">
    <property type="entry name" value="RING/U-box"/>
    <property type="match status" value="1"/>
</dbReference>
<dbReference type="Gene3D" id="3.30.40.10">
    <property type="entry name" value="Zinc/RING finger domain, C3HC4 (zinc finger)"/>
    <property type="match status" value="1"/>
</dbReference>
<keyword evidence="15" id="KW-1185">Reference proteome</keyword>
<evidence type="ECO:0000256" key="9">
    <source>
        <dbReference type="ARBA" id="ARBA00022833"/>
    </source>
</evidence>
<dbReference type="GO" id="GO:0061630">
    <property type="term" value="F:ubiquitin protein ligase activity"/>
    <property type="evidence" value="ECO:0007669"/>
    <property type="project" value="UniProtKB-EC"/>
</dbReference>
<dbReference type="Proteomes" id="UP001178507">
    <property type="component" value="Unassembled WGS sequence"/>
</dbReference>
<dbReference type="Pfam" id="PF13639">
    <property type="entry name" value="zf-RING_2"/>
    <property type="match status" value="1"/>
</dbReference>
<dbReference type="PROSITE" id="PS50089">
    <property type="entry name" value="ZF_RING_2"/>
    <property type="match status" value="1"/>
</dbReference>
<keyword evidence="11" id="KW-0472">Membrane</keyword>
<dbReference type="EMBL" id="CAUJNA010000003">
    <property type="protein sequence ID" value="CAJ1370207.1"/>
    <property type="molecule type" value="Genomic_DNA"/>
</dbReference>
<accession>A0AA36HKJ0</accession>
<comment type="catalytic activity">
    <reaction evidence="1">
        <text>S-ubiquitinyl-[E2 ubiquitin-conjugating enzyme]-L-cysteine + [acceptor protein]-L-lysine = [E2 ubiquitin-conjugating enzyme]-L-cysteine + N(6)-ubiquitinyl-[acceptor protein]-L-lysine.</text>
        <dbReference type="EC" id="2.3.2.27"/>
    </reaction>
</comment>
<evidence type="ECO:0000256" key="6">
    <source>
        <dbReference type="ARBA" id="ARBA00022723"/>
    </source>
</evidence>
<dbReference type="AlphaFoldDB" id="A0AA36HKJ0"/>
<evidence type="ECO:0000256" key="1">
    <source>
        <dbReference type="ARBA" id="ARBA00000900"/>
    </source>
</evidence>
<proteinExistence type="predicted"/>
<name>A0AA36HKJ0_9DINO</name>
<evidence type="ECO:0000256" key="4">
    <source>
        <dbReference type="ARBA" id="ARBA00022679"/>
    </source>
</evidence>
<evidence type="ECO:0000259" key="13">
    <source>
        <dbReference type="PROSITE" id="PS50089"/>
    </source>
</evidence>
<evidence type="ECO:0000313" key="15">
    <source>
        <dbReference type="Proteomes" id="UP001178507"/>
    </source>
</evidence>
<evidence type="ECO:0000256" key="3">
    <source>
        <dbReference type="ARBA" id="ARBA00012483"/>
    </source>
</evidence>
<evidence type="ECO:0000256" key="8">
    <source>
        <dbReference type="ARBA" id="ARBA00022786"/>
    </source>
</evidence>
<keyword evidence="4" id="KW-0808">Transferase</keyword>
<evidence type="ECO:0000256" key="5">
    <source>
        <dbReference type="ARBA" id="ARBA00022692"/>
    </source>
</evidence>
<keyword evidence="10" id="KW-1133">Transmembrane helix</keyword>
<dbReference type="GO" id="GO:0016567">
    <property type="term" value="P:protein ubiquitination"/>
    <property type="evidence" value="ECO:0007669"/>
    <property type="project" value="TreeGrafter"/>
</dbReference>
<keyword evidence="9" id="KW-0862">Zinc</keyword>
<feature type="domain" description="RING-type" evidence="13">
    <location>
        <begin position="45"/>
        <end position="90"/>
    </location>
</feature>
<keyword evidence="6" id="KW-0479">Metal-binding</keyword>
<comment type="subcellular location">
    <subcellularLocation>
        <location evidence="2">Membrane</location>
        <topology evidence="2">Multi-pass membrane protein</topology>
    </subcellularLocation>
</comment>
<comment type="caution">
    <text evidence="14">The sequence shown here is derived from an EMBL/GenBank/DDBJ whole genome shotgun (WGS) entry which is preliminary data.</text>
</comment>
<keyword evidence="5" id="KW-0812">Transmembrane</keyword>
<keyword evidence="8" id="KW-0833">Ubl conjugation pathway</keyword>